<organism evidence="1">
    <name type="scientific">Arundo donax</name>
    <name type="common">Giant reed</name>
    <name type="synonym">Donax arundinaceus</name>
    <dbReference type="NCBI Taxonomy" id="35708"/>
    <lineage>
        <taxon>Eukaryota</taxon>
        <taxon>Viridiplantae</taxon>
        <taxon>Streptophyta</taxon>
        <taxon>Embryophyta</taxon>
        <taxon>Tracheophyta</taxon>
        <taxon>Spermatophyta</taxon>
        <taxon>Magnoliopsida</taxon>
        <taxon>Liliopsida</taxon>
        <taxon>Poales</taxon>
        <taxon>Poaceae</taxon>
        <taxon>PACMAD clade</taxon>
        <taxon>Arundinoideae</taxon>
        <taxon>Arundineae</taxon>
        <taxon>Arundo</taxon>
    </lineage>
</organism>
<dbReference type="EMBL" id="GBRH01268697">
    <property type="protein sequence ID" value="JAD29198.1"/>
    <property type="molecule type" value="Transcribed_RNA"/>
</dbReference>
<name>A0A0A8YUY0_ARUDO</name>
<sequence length="29" mass="3363">METFSLFVSSTSRRTTMEPGYQCSFLLSR</sequence>
<dbReference type="AlphaFoldDB" id="A0A0A8YUY0"/>
<evidence type="ECO:0000313" key="1">
    <source>
        <dbReference type="EMBL" id="JAD29198.1"/>
    </source>
</evidence>
<proteinExistence type="predicted"/>
<protein>
    <submittedName>
        <fullName evidence="1">Uncharacterized protein</fullName>
    </submittedName>
</protein>
<reference evidence="1" key="2">
    <citation type="journal article" date="2015" name="Data Brief">
        <title>Shoot transcriptome of the giant reed, Arundo donax.</title>
        <authorList>
            <person name="Barrero R.A."/>
            <person name="Guerrero F.D."/>
            <person name="Moolhuijzen P."/>
            <person name="Goolsby J.A."/>
            <person name="Tidwell J."/>
            <person name="Bellgard S.E."/>
            <person name="Bellgard M.I."/>
        </authorList>
    </citation>
    <scope>NUCLEOTIDE SEQUENCE</scope>
    <source>
        <tissue evidence="1">Shoot tissue taken approximately 20 cm above the soil surface</tissue>
    </source>
</reference>
<reference evidence="1" key="1">
    <citation type="submission" date="2014-09" db="EMBL/GenBank/DDBJ databases">
        <authorList>
            <person name="Magalhaes I.L.F."/>
            <person name="Oliveira U."/>
            <person name="Santos F.R."/>
            <person name="Vidigal T.H.D.A."/>
            <person name="Brescovit A.D."/>
            <person name="Santos A.J."/>
        </authorList>
    </citation>
    <scope>NUCLEOTIDE SEQUENCE</scope>
    <source>
        <tissue evidence="1">Shoot tissue taken approximately 20 cm above the soil surface</tissue>
    </source>
</reference>
<accession>A0A0A8YUY0</accession>